<dbReference type="Gene3D" id="3.40.630.30">
    <property type="match status" value="1"/>
</dbReference>
<keyword evidence="3 4" id="KW-0012">Acyltransferase</keyword>
<dbReference type="PANTHER" id="PTHR43072">
    <property type="entry name" value="N-ACETYLTRANSFERASE"/>
    <property type="match status" value="1"/>
</dbReference>
<dbReference type="STRING" id="1705.CA21670_10445"/>
<keyword evidence="7" id="KW-1185">Reference proteome</keyword>
<dbReference type="Proteomes" id="UP000076947">
    <property type="component" value="Unassembled WGS sequence"/>
</dbReference>
<evidence type="ECO:0000313" key="6">
    <source>
        <dbReference type="EMBL" id="OAH27983.1"/>
    </source>
</evidence>
<dbReference type="InterPro" id="IPR017813">
    <property type="entry name" value="Mycothiol_AcTrfase"/>
</dbReference>
<feature type="binding site" evidence="4">
    <location>
        <begin position="240"/>
        <end position="242"/>
    </location>
    <ligand>
        <name>acetyl-CoA</name>
        <dbReference type="ChEBI" id="CHEBI:57288"/>
        <label>2</label>
    </ligand>
</feature>
<dbReference type="OrthoDB" id="3208058at2"/>
<proteinExistence type="inferred from homology"/>
<feature type="binding site" evidence="4">
    <location>
        <begin position="279"/>
        <end position="284"/>
    </location>
    <ligand>
        <name>acetyl-CoA</name>
        <dbReference type="ChEBI" id="CHEBI:57288"/>
        <label>2</label>
    </ligand>
</feature>
<accession>A0A177IGN0</accession>
<feature type="binding site" evidence="4">
    <location>
        <position position="236"/>
    </location>
    <ligand>
        <name>1D-myo-inositol 2-(L-cysteinylamino)-2-deoxy-alpha-D-glucopyranoside</name>
        <dbReference type="ChEBI" id="CHEBI:58887"/>
    </ligand>
</feature>
<dbReference type="RefSeq" id="WP_066839610.1">
    <property type="nucleotide sequence ID" value="NZ_LSTQ01000015.1"/>
</dbReference>
<keyword evidence="1 4" id="KW-0808">Transferase</keyword>
<feature type="binding site" evidence="4">
    <location>
        <position position="178"/>
    </location>
    <ligand>
        <name>1D-myo-inositol 2-(L-cysteinylamino)-2-deoxy-alpha-D-glucopyranoside</name>
        <dbReference type="ChEBI" id="CHEBI:58887"/>
    </ligand>
</feature>
<protein>
    <recommendedName>
        <fullName evidence="4">Mycothiol acetyltransferase</fullName>
        <shortName evidence="4">MSH acetyltransferase</shortName>
        <ecNumber evidence="4">2.3.1.189</ecNumber>
    </recommendedName>
    <alternativeName>
        <fullName evidence="4">Mycothiol synthase</fullName>
    </alternativeName>
</protein>
<dbReference type="InterPro" id="IPR000182">
    <property type="entry name" value="GNAT_dom"/>
</dbReference>
<comment type="subunit">
    <text evidence="4">Monomer.</text>
</comment>
<dbReference type="PROSITE" id="PS51186">
    <property type="entry name" value="GNAT"/>
    <property type="match status" value="1"/>
</dbReference>
<feature type="binding site" evidence="4">
    <location>
        <position position="225"/>
    </location>
    <ligand>
        <name>1D-myo-inositol 2-(L-cysteinylamino)-2-deoxy-alpha-D-glucopyranoside</name>
        <dbReference type="ChEBI" id="CHEBI:58887"/>
    </ligand>
</feature>
<comment type="caution">
    <text evidence="6">The sequence shown here is derived from an EMBL/GenBank/DDBJ whole genome shotgun (WGS) entry which is preliminary data.</text>
</comment>
<evidence type="ECO:0000256" key="1">
    <source>
        <dbReference type="ARBA" id="ARBA00022679"/>
    </source>
</evidence>
<keyword evidence="2 4" id="KW-0677">Repeat</keyword>
<evidence type="ECO:0000256" key="3">
    <source>
        <dbReference type="ARBA" id="ARBA00023315"/>
    </source>
</evidence>
<feature type="domain" description="N-acetyltransferase" evidence="5">
    <location>
        <begin position="159"/>
        <end position="309"/>
    </location>
</feature>
<sequence>MTFNVQNISISDNLELAAAVEAAAAETSKHDGIDPFSEQFLFGLRDARLNHQHWIIESAGKVEAVAASDGSSAELFVIPDARQQGRGIALLDAVLPTPVWAHGNFDGAQALAQAKGLRITRHLLVMAIEEDALKAAAQKPQTELVVANYAQSVERFGKEHVEKQWLKSNNQAFSWHPEQGGWDIERLHRGMEPDWFDEEDVIFFWDVPADSAQPLPEMAGFHWTKWHDEVSPGFGEVYVVGLSDDYRGRRLGGPLLNAGLQRMVEKGATRVILYVEADNEPAVKAYERLGFEIAENHVVYEISDMAEEI</sequence>
<dbReference type="AlphaFoldDB" id="A0A177IGN0"/>
<gene>
    <name evidence="4" type="primary">mshD</name>
    <name evidence="6" type="ORF">AYJ05_11835</name>
</gene>
<dbReference type="NCBIfam" id="TIGR03448">
    <property type="entry name" value="mycothiol_MshD"/>
    <property type="match status" value="1"/>
</dbReference>
<dbReference type="GO" id="GO:0010125">
    <property type="term" value="P:mycothiol biosynthetic process"/>
    <property type="evidence" value="ECO:0007669"/>
    <property type="project" value="UniProtKB-UniRule"/>
</dbReference>
<dbReference type="EC" id="2.3.1.189" evidence="4"/>
<evidence type="ECO:0000256" key="4">
    <source>
        <dbReference type="HAMAP-Rule" id="MF_01698"/>
    </source>
</evidence>
<dbReference type="HAMAP" id="MF_01698">
    <property type="entry name" value="MshD"/>
    <property type="match status" value="1"/>
</dbReference>
<evidence type="ECO:0000313" key="7">
    <source>
        <dbReference type="Proteomes" id="UP000076947"/>
    </source>
</evidence>
<comment type="similarity">
    <text evidence="4">Belongs to the acetyltransferase family. MshD subfamily.</text>
</comment>
<dbReference type="InterPro" id="IPR016181">
    <property type="entry name" value="Acyl_CoA_acyltransferase"/>
</dbReference>
<dbReference type="EMBL" id="LSTQ01000015">
    <property type="protein sequence ID" value="OAH27983.1"/>
    <property type="molecule type" value="Genomic_DNA"/>
</dbReference>
<dbReference type="CDD" id="cd04301">
    <property type="entry name" value="NAT_SF"/>
    <property type="match status" value="1"/>
</dbReference>
<dbReference type="SUPFAM" id="SSF55729">
    <property type="entry name" value="Acyl-CoA N-acyltransferases (Nat)"/>
    <property type="match status" value="1"/>
</dbReference>
<comment type="function">
    <text evidence="4">Catalyzes the transfer of acetyl from acetyl-CoA to desacetylmycothiol (Cys-GlcN-Ins) to form mycothiol.</text>
</comment>
<name>A0A177IGN0_9CORY</name>
<evidence type="ECO:0000259" key="5">
    <source>
        <dbReference type="PROSITE" id="PS51186"/>
    </source>
</evidence>
<feature type="binding site" evidence="4">
    <location>
        <begin position="75"/>
        <end position="77"/>
    </location>
    <ligand>
        <name>acetyl-CoA</name>
        <dbReference type="ChEBI" id="CHEBI:57288"/>
        <label>1</label>
    </ligand>
</feature>
<feature type="binding site" evidence="4">
    <location>
        <position position="38"/>
    </location>
    <ligand>
        <name>1D-myo-inositol 2-(L-cysteinylamino)-2-deoxy-alpha-D-glucopyranoside</name>
        <dbReference type="ChEBI" id="CHEBI:58887"/>
    </ligand>
</feature>
<reference evidence="7" key="1">
    <citation type="submission" date="2016-02" db="EMBL/GenBank/DDBJ databases">
        <authorList>
            <person name="Kaur G."/>
            <person name="Nair G.R."/>
            <person name="Mayilraj S."/>
        </authorList>
    </citation>
    <scope>NUCLEOTIDE SEQUENCE [LARGE SCALE GENOMIC DNA]</scope>
    <source>
        <strain evidence="7">GA-15</strain>
    </source>
</reference>
<feature type="binding site" evidence="4">
    <location>
        <position position="274"/>
    </location>
    <ligand>
        <name>1D-myo-inositol 2-(L-cysteinylamino)-2-deoxy-alpha-D-glucopyranoside</name>
        <dbReference type="ChEBI" id="CHEBI:58887"/>
    </ligand>
</feature>
<comment type="catalytic activity">
    <reaction evidence="4">
        <text>1D-myo-inositol 2-(L-cysteinylamino)-2-deoxy-alpha-D-glucopyranoside + acetyl-CoA = mycothiol + CoA + H(+)</text>
        <dbReference type="Rhea" id="RHEA:26172"/>
        <dbReference type="ChEBI" id="CHEBI:15378"/>
        <dbReference type="ChEBI" id="CHEBI:16768"/>
        <dbReference type="ChEBI" id="CHEBI:57287"/>
        <dbReference type="ChEBI" id="CHEBI:57288"/>
        <dbReference type="ChEBI" id="CHEBI:58887"/>
        <dbReference type="EC" id="2.3.1.189"/>
    </reaction>
</comment>
<dbReference type="GO" id="GO:0035447">
    <property type="term" value="F:mycothiol synthase activity"/>
    <property type="evidence" value="ECO:0007669"/>
    <property type="project" value="UniProtKB-UniRule"/>
</dbReference>
<comment type="caution">
    <text evidence="4">Lacks conserved residue(s) required for the propagation of feature annotation.</text>
</comment>
<evidence type="ECO:0000256" key="2">
    <source>
        <dbReference type="ARBA" id="ARBA00022737"/>
    </source>
</evidence>
<dbReference type="Pfam" id="PF00583">
    <property type="entry name" value="Acetyltransf_1"/>
    <property type="match status" value="1"/>
</dbReference>
<organism evidence="6 7">
    <name type="scientific">Corynebacterium stationis</name>
    <dbReference type="NCBI Taxonomy" id="1705"/>
    <lineage>
        <taxon>Bacteria</taxon>
        <taxon>Bacillati</taxon>
        <taxon>Actinomycetota</taxon>
        <taxon>Actinomycetes</taxon>
        <taxon>Mycobacteriales</taxon>
        <taxon>Corynebacteriaceae</taxon>
        <taxon>Corynebacterium</taxon>
    </lineage>
</organism>